<keyword evidence="3" id="KW-0735">Signal-anchor</keyword>
<dbReference type="GO" id="GO:0031012">
    <property type="term" value="C:extracellular matrix"/>
    <property type="evidence" value="ECO:0007669"/>
    <property type="project" value="TreeGrafter"/>
</dbReference>
<dbReference type="InterPro" id="IPR008160">
    <property type="entry name" value="Collagen"/>
</dbReference>
<evidence type="ECO:0000256" key="2">
    <source>
        <dbReference type="ARBA" id="ARBA00022692"/>
    </source>
</evidence>
<comment type="caution">
    <text evidence="9">Lacks conserved residue(s) required for the propagation of feature annotation.</text>
</comment>
<evidence type="ECO:0000256" key="3">
    <source>
        <dbReference type="ARBA" id="ARBA00022968"/>
    </source>
</evidence>
<evidence type="ECO:0000313" key="14">
    <source>
        <dbReference type="Proteomes" id="UP000658642"/>
    </source>
</evidence>
<dbReference type="Proteomes" id="UP000658642">
    <property type="component" value="Unassembled WGS sequence"/>
</dbReference>
<proteinExistence type="predicted"/>
<evidence type="ECO:0000256" key="9">
    <source>
        <dbReference type="PROSITE-ProRule" id="PRU00196"/>
    </source>
</evidence>
<name>A0A852NSZ1_9PASS</name>
<dbReference type="SUPFAM" id="SSF56487">
    <property type="entry name" value="SRCR-like"/>
    <property type="match status" value="1"/>
</dbReference>
<keyword evidence="8" id="KW-0325">Glycoprotein</keyword>
<keyword evidence="7" id="KW-0675">Receptor</keyword>
<feature type="region of interest" description="Disordered" evidence="10">
    <location>
        <begin position="338"/>
        <end position="399"/>
    </location>
</feature>
<feature type="compositionally biased region" description="Low complexity" evidence="10">
    <location>
        <begin position="187"/>
        <end position="201"/>
    </location>
</feature>
<dbReference type="PANTHER" id="PTHR24023:SF914">
    <property type="entry name" value="OTOLIN-1"/>
    <property type="match status" value="1"/>
</dbReference>
<dbReference type="InterPro" id="IPR001190">
    <property type="entry name" value="SRCR"/>
</dbReference>
<dbReference type="GO" id="GO:0030020">
    <property type="term" value="F:extracellular matrix structural constituent conferring tensile strength"/>
    <property type="evidence" value="ECO:0007669"/>
    <property type="project" value="TreeGrafter"/>
</dbReference>
<evidence type="ECO:0000259" key="12">
    <source>
        <dbReference type="PROSITE" id="PS50287"/>
    </source>
</evidence>
<dbReference type="OrthoDB" id="10037288at2759"/>
<dbReference type="Gene3D" id="3.10.250.10">
    <property type="entry name" value="SRCR-like domain"/>
    <property type="match status" value="1"/>
</dbReference>
<reference evidence="13" key="1">
    <citation type="submission" date="2020-02" db="EMBL/GenBank/DDBJ databases">
        <title>Bird 10,000 Genomes (B10K) Project - Family phase.</title>
        <authorList>
            <person name="Zhang G."/>
        </authorList>
    </citation>
    <scope>NUCLEOTIDE SEQUENCE</scope>
    <source>
        <strain evidence="13">B10K-DU-029-61</strain>
        <tissue evidence="13">Blood</tissue>
    </source>
</reference>
<dbReference type="GO" id="GO:0005615">
    <property type="term" value="C:extracellular space"/>
    <property type="evidence" value="ECO:0007669"/>
    <property type="project" value="TreeGrafter"/>
</dbReference>
<dbReference type="PROSITE" id="PS50287">
    <property type="entry name" value="SRCR_2"/>
    <property type="match status" value="1"/>
</dbReference>
<evidence type="ECO:0000256" key="10">
    <source>
        <dbReference type="SAM" id="MobiDB-lite"/>
    </source>
</evidence>
<evidence type="ECO:0000313" key="13">
    <source>
        <dbReference type="EMBL" id="NXY16577.1"/>
    </source>
</evidence>
<evidence type="ECO:0000256" key="7">
    <source>
        <dbReference type="ARBA" id="ARBA00023170"/>
    </source>
</evidence>
<keyword evidence="14" id="KW-1185">Reference proteome</keyword>
<sequence length="496" mass="51498">TKIKDRNREAGNLSDMNSSSISDKIGFASAATTTFQISEPRSQKKASTCCVRTALGVYLLLLTAGQGLLMYKVFKMQREIWKLQDQNASYTEEILKSSFADNLALARSSTGKSFLMRHEENWRRSLEEEITIIKSNNANLMMRMNNITLVAGPPGRKGDPGLPGLRGPPGTKGDQGLHGPQGEKGSKGAPGPAGPSGVPGVKGEKGEMGSTGHQGQKGDMGKKGDPGPPGLMGPKGLQGVPGLPGISGYKGEPGSPGQKGEAGVTGQQGPAGHPGLDGRPGQKGEKGDMGPRGSPGTTLLTPISLASYSVPTLCDGLTLTDFFLILGIQGIAGLKGEKGEQGIKGTTGLPGQKGSKGDYGTQGPKGEPGLKGAKGDRGLPGSPGLKGSKGEKGGAGLSNSVRIVGTSTRGRVEIFHRGTWGTICDDGWTTREATVICRMLGFNRAVSAFTATSGTGQIWLDDISCNGNEHTILDCRRPDWGVHNCNHNEDAGVECA</sequence>
<dbReference type="PRINTS" id="PR00258">
    <property type="entry name" value="SPERACTRCPTR"/>
</dbReference>
<evidence type="ECO:0000256" key="1">
    <source>
        <dbReference type="ARBA" id="ARBA00004606"/>
    </source>
</evidence>
<dbReference type="GO" id="GO:0030198">
    <property type="term" value="P:extracellular matrix organization"/>
    <property type="evidence" value="ECO:0007669"/>
    <property type="project" value="TreeGrafter"/>
</dbReference>
<evidence type="ECO:0000256" key="4">
    <source>
        <dbReference type="ARBA" id="ARBA00022989"/>
    </source>
</evidence>
<dbReference type="Pfam" id="PF01391">
    <property type="entry name" value="Collagen"/>
    <property type="match status" value="3"/>
</dbReference>
<keyword evidence="4 11" id="KW-1133">Transmembrane helix</keyword>
<feature type="region of interest" description="Disordered" evidence="10">
    <location>
        <begin position="150"/>
        <end position="298"/>
    </location>
</feature>
<feature type="compositionally biased region" description="Low complexity" evidence="10">
    <location>
        <begin position="160"/>
        <end position="172"/>
    </location>
</feature>
<dbReference type="PROSITE" id="PS00420">
    <property type="entry name" value="SRCR_1"/>
    <property type="match status" value="1"/>
</dbReference>
<protein>
    <submittedName>
        <fullName evidence="13">MARCO protein</fullName>
    </submittedName>
</protein>
<dbReference type="PANTHER" id="PTHR24023">
    <property type="entry name" value="COLLAGEN ALPHA"/>
    <property type="match status" value="1"/>
</dbReference>
<comment type="caution">
    <text evidence="13">The sequence shown here is derived from an EMBL/GenBank/DDBJ whole genome shotgun (WGS) entry which is preliminary data.</text>
</comment>
<feature type="transmembrane region" description="Helical" evidence="11">
    <location>
        <begin position="55"/>
        <end position="74"/>
    </location>
</feature>
<keyword evidence="2 11" id="KW-0812">Transmembrane</keyword>
<gene>
    <name evidence="13" type="primary">Marco</name>
    <name evidence="13" type="ORF">ATRCLA_R14485</name>
</gene>
<dbReference type="InterPro" id="IPR050149">
    <property type="entry name" value="Collagen_superfamily"/>
</dbReference>
<evidence type="ECO:0000256" key="6">
    <source>
        <dbReference type="ARBA" id="ARBA00023157"/>
    </source>
</evidence>
<feature type="compositionally biased region" description="Basic and acidic residues" evidence="10">
    <location>
        <begin position="280"/>
        <end position="289"/>
    </location>
</feature>
<feature type="domain" description="SRCR" evidence="12">
    <location>
        <begin position="401"/>
        <end position="496"/>
    </location>
</feature>
<keyword evidence="5 11" id="KW-0472">Membrane</keyword>
<keyword evidence="6 9" id="KW-1015">Disulfide bond</keyword>
<dbReference type="FunFam" id="3.10.250.10:FF:000011">
    <property type="entry name" value="Scavenger receptor class A member 5"/>
    <property type="match status" value="1"/>
</dbReference>
<dbReference type="EMBL" id="WBMZ01004777">
    <property type="protein sequence ID" value="NXY16577.1"/>
    <property type="molecule type" value="Genomic_DNA"/>
</dbReference>
<feature type="non-terminal residue" evidence="13">
    <location>
        <position position="1"/>
    </location>
</feature>
<dbReference type="AlphaFoldDB" id="A0A852NSZ1"/>
<comment type="subcellular location">
    <subcellularLocation>
        <location evidence="1">Membrane</location>
        <topology evidence="1">Single-pass type II membrane protein</topology>
    </subcellularLocation>
</comment>
<dbReference type="SMART" id="SM00202">
    <property type="entry name" value="SR"/>
    <property type="match status" value="1"/>
</dbReference>
<dbReference type="GO" id="GO:0016020">
    <property type="term" value="C:membrane"/>
    <property type="evidence" value="ECO:0007669"/>
    <property type="project" value="UniProtKB-SubCell"/>
</dbReference>
<feature type="disulfide bond" evidence="9">
    <location>
        <begin position="465"/>
        <end position="475"/>
    </location>
</feature>
<accession>A0A852NSZ1</accession>
<evidence type="ECO:0000256" key="11">
    <source>
        <dbReference type="SAM" id="Phobius"/>
    </source>
</evidence>
<dbReference type="Pfam" id="PF00530">
    <property type="entry name" value="SRCR"/>
    <property type="match status" value="1"/>
</dbReference>
<feature type="non-terminal residue" evidence="13">
    <location>
        <position position="496"/>
    </location>
</feature>
<dbReference type="InterPro" id="IPR036772">
    <property type="entry name" value="SRCR-like_dom_sf"/>
</dbReference>
<evidence type="ECO:0000256" key="5">
    <source>
        <dbReference type="ARBA" id="ARBA00023136"/>
    </source>
</evidence>
<evidence type="ECO:0000256" key="8">
    <source>
        <dbReference type="ARBA" id="ARBA00023180"/>
    </source>
</evidence>
<organism evidence="13 14">
    <name type="scientific">Atrichornis clamosus</name>
    <dbReference type="NCBI Taxonomy" id="449594"/>
    <lineage>
        <taxon>Eukaryota</taxon>
        <taxon>Metazoa</taxon>
        <taxon>Chordata</taxon>
        <taxon>Craniata</taxon>
        <taxon>Vertebrata</taxon>
        <taxon>Euteleostomi</taxon>
        <taxon>Archelosauria</taxon>
        <taxon>Archosauria</taxon>
        <taxon>Dinosauria</taxon>
        <taxon>Saurischia</taxon>
        <taxon>Theropoda</taxon>
        <taxon>Coelurosauria</taxon>
        <taxon>Aves</taxon>
        <taxon>Neognathae</taxon>
        <taxon>Neoaves</taxon>
        <taxon>Telluraves</taxon>
        <taxon>Australaves</taxon>
        <taxon>Passeriformes</taxon>
        <taxon>Menuridae</taxon>
        <taxon>Atrichornis</taxon>
    </lineage>
</organism>